<dbReference type="AlphaFoldDB" id="A0A1G2QZ74"/>
<comment type="caution">
    <text evidence="3">The sequence shown here is derived from an EMBL/GenBank/DDBJ whole genome shotgun (WGS) entry which is preliminary data.</text>
</comment>
<name>A0A1G2QZ74_9BACT</name>
<evidence type="ECO:0000256" key="1">
    <source>
        <dbReference type="SAM" id="MobiDB-lite"/>
    </source>
</evidence>
<dbReference type="Proteomes" id="UP000178092">
    <property type="component" value="Unassembled WGS sequence"/>
</dbReference>
<keyword evidence="2" id="KW-0472">Membrane</keyword>
<feature type="region of interest" description="Disordered" evidence="1">
    <location>
        <begin position="1"/>
        <end position="95"/>
    </location>
</feature>
<sequence>MRREDIRTMEKDITRIRENESNTQLQQVSGNAQQRPMPTQIPKAASISPVPAPPISPTPQRIPETKPQPPDPNPVGIPPKPQAPYQPQQRQTFPRPLERSSFKETFTAPQPAQTIIRDITETSSSSKKNFLRVLLIVILGFIFVTGALWGFWALQGKGLPLPPLGFLPFIGKESSTPSPTNSVPPVSAESPLASPSQSVASSPTATPTSNFISLLTETLHIKQTVALQFKNRADLQTTLSRFAAEAKGAGFLRLLFQKQPERTTLSAQEFFTTFNAVVPPDVQAQWDSNEFYFLYTFTRGTRFGIIIPIKDEGETLRAMRNWEQTIERDTQNLSFLWGAKGTGYASSFRSKAYLNNEIRFQTFSLNDSGIVYAVVGNYLIIASSYETVQATMNALLEQ</sequence>
<organism evidence="3 4">
    <name type="scientific">Candidatus Wildermuthbacteria bacterium RIFCSPHIGHO2_02_FULL_45_25</name>
    <dbReference type="NCBI Taxonomy" id="1802450"/>
    <lineage>
        <taxon>Bacteria</taxon>
        <taxon>Candidatus Wildermuthiibacteriota</taxon>
    </lineage>
</organism>
<dbReference type="EMBL" id="MHTV01000040">
    <property type="protein sequence ID" value="OHA65896.1"/>
    <property type="molecule type" value="Genomic_DNA"/>
</dbReference>
<feature type="compositionally biased region" description="Pro residues" evidence="1">
    <location>
        <begin position="66"/>
        <end position="84"/>
    </location>
</feature>
<keyword evidence="2" id="KW-0812">Transmembrane</keyword>
<proteinExistence type="predicted"/>
<feature type="compositionally biased region" description="Polar residues" evidence="1">
    <location>
        <begin position="21"/>
        <end position="37"/>
    </location>
</feature>
<reference evidence="3 4" key="1">
    <citation type="journal article" date="2016" name="Nat. Commun.">
        <title>Thousands of microbial genomes shed light on interconnected biogeochemical processes in an aquifer system.</title>
        <authorList>
            <person name="Anantharaman K."/>
            <person name="Brown C.T."/>
            <person name="Hug L.A."/>
            <person name="Sharon I."/>
            <person name="Castelle C.J."/>
            <person name="Probst A.J."/>
            <person name="Thomas B.C."/>
            <person name="Singh A."/>
            <person name="Wilkins M.J."/>
            <person name="Karaoz U."/>
            <person name="Brodie E.L."/>
            <person name="Williams K.H."/>
            <person name="Hubbard S.S."/>
            <person name="Banfield J.F."/>
        </authorList>
    </citation>
    <scope>NUCLEOTIDE SEQUENCE [LARGE SCALE GENOMIC DNA]</scope>
</reference>
<keyword evidence="2" id="KW-1133">Transmembrane helix</keyword>
<evidence type="ECO:0000256" key="2">
    <source>
        <dbReference type="SAM" id="Phobius"/>
    </source>
</evidence>
<evidence type="ECO:0000313" key="3">
    <source>
        <dbReference type="EMBL" id="OHA65896.1"/>
    </source>
</evidence>
<feature type="compositionally biased region" description="Basic and acidic residues" evidence="1">
    <location>
        <begin position="1"/>
        <end position="20"/>
    </location>
</feature>
<accession>A0A1G2QZ74</accession>
<gene>
    <name evidence="3" type="ORF">A3C04_00155</name>
</gene>
<feature type="transmembrane region" description="Helical" evidence="2">
    <location>
        <begin position="133"/>
        <end position="154"/>
    </location>
</feature>
<feature type="region of interest" description="Disordered" evidence="1">
    <location>
        <begin position="177"/>
        <end position="204"/>
    </location>
</feature>
<protein>
    <submittedName>
        <fullName evidence="3">Uncharacterized protein</fullName>
    </submittedName>
</protein>
<evidence type="ECO:0000313" key="4">
    <source>
        <dbReference type="Proteomes" id="UP000178092"/>
    </source>
</evidence>